<evidence type="ECO:0000256" key="1">
    <source>
        <dbReference type="ARBA" id="ARBA00022737"/>
    </source>
</evidence>
<feature type="signal peptide" evidence="3">
    <location>
        <begin position="1"/>
        <end position="24"/>
    </location>
</feature>
<dbReference type="Pfam" id="PF01436">
    <property type="entry name" value="NHL"/>
    <property type="match status" value="8"/>
</dbReference>
<reference evidence="4" key="1">
    <citation type="submission" date="2023-03" db="EMBL/GenBank/DDBJ databases">
        <title>Chitinimonas shenzhenensis gen. nov., sp. nov., a novel member of family Burkholderiaceae isolated from activated sludge collected in Shen Zhen, China.</title>
        <authorList>
            <person name="Wang X."/>
        </authorList>
    </citation>
    <scope>NUCLEOTIDE SEQUENCE</scope>
    <source>
        <strain evidence="4">DQS-5</strain>
    </source>
</reference>
<name>A0ABT7DVI0_9NEIS</name>
<dbReference type="RefSeq" id="WP_284100374.1">
    <property type="nucleotide sequence ID" value="NZ_JARRAF010000007.1"/>
</dbReference>
<sequence length="766" mass="75994">MCKGYSGYGLVLVLAGLINPPAGAADRFYFSTIAGKAGAVISSIDATGAAAQFNTPRGVAIDATGNVYVADANNHTIRKVTPTGEVTTFAGTAGSQGKVDATGSAARFTEPWGVATDSSGNVYVADTGNNAIRKITPTGVVTTLAGGGAGGSSDGTGTAARFSEPRGLAVDSAGTVYVADYNNHLIRTVTSAGVVTTLAGAAGSQGSTDATGTAARFKGPFSITVDSSGLVYVADTGNRTIRKITAAGVVTTLAGQSSGSGAATDGTGTAARFSDPRGISADSGGNLYVADAGGQTIRKVTSAGVVTTVVGTSGSAGSSDGASAVATFNAPSSVVADSAGNLYVADTVNNTIRKVSGGSVTTLAGLAGRSSSVDGNRASARFEDPYAVTADSTGNVYVADATDHSIRKISTSGEVTTLAGKAGSFGSTDGTGSAARFKSPLGIAVDGSGNVFVADTGNSTIRKITSAGVVSTFAGQAGQVGNLDGVGTAARFGEINGIAIDGSGNLYVVESGNTVRKITSAGVVSTLAGSSGKQGLTDGTGTAARFSVPFDVVADGAGNVYVCDHGNHAIRKITPAGVVTTLAGNGSAGNSDGTGTAATFRYPSGIGVDGSGNVYVADTDNQVIRQITPAGVVSTIGSTTSGGGIGSTDGIGSTARFYNPKDVYADSSGTLYVADRGNHTIRKGRSLTAANVSADCLFDWAEKNYASLLAPTGVSASLDPYYYRAYADTQSYLGVSSKDRHVYFLNAAGLLDLGEESTWYGKAGCM</sequence>
<organism evidence="4 5">
    <name type="scientific">Parachitinimonas caeni</name>
    <dbReference type="NCBI Taxonomy" id="3031301"/>
    <lineage>
        <taxon>Bacteria</taxon>
        <taxon>Pseudomonadati</taxon>
        <taxon>Pseudomonadota</taxon>
        <taxon>Betaproteobacteria</taxon>
        <taxon>Neisseriales</taxon>
        <taxon>Chitinibacteraceae</taxon>
        <taxon>Parachitinimonas</taxon>
    </lineage>
</organism>
<dbReference type="CDD" id="cd14953">
    <property type="entry name" value="NHL_like_1"/>
    <property type="match status" value="2"/>
</dbReference>
<dbReference type="PROSITE" id="PS51125">
    <property type="entry name" value="NHL"/>
    <property type="match status" value="5"/>
</dbReference>
<feature type="repeat" description="NHL" evidence="2">
    <location>
        <begin position="48"/>
        <end position="83"/>
    </location>
</feature>
<feature type="repeat" description="NHL" evidence="2">
    <location>
        <begin position="645"/>
        <end position="681"/>
    </location>
</feature>
<feature type="chain" id="PRO_5045722828" evidence="3">
    <location>
        <begin position="25"/>
        <end position="766"/>
    </location>
</feature>
<evidence type="ECO:0000256" key="2">
    <source>
        <dbReference type="PROSITE-ProRule" id="PRU00504"/>
    </source>
</evidence>
<dbReference type="Gene3D" id="2.120.10.30">
    <property type="entry name" value="TolB, C-terminal domain"/>
    <property type="match status" value="6"/>
</dbReference>
<dbReference type="PANTHER" id="PTHR13833">
    <property type="match status" value="1"/>
</dbReference>
<feature type="repeat" description="NHL" evidence="2">
    <location>
        <begin position="150"/>
        <end position="184"/>
    </location>
</feature>
<dbReference type="InterPro" id="IPR011042">
    <property type="entry name" value="6-blade_b-propeller_TolB-like"/>
</dbReference>
<dbReference type="Proteomes" id="UP001172778">
    <property type="component" value="Unassembled WGS sequence"/>
</dbReference>
<gene>
    <name evidence="4" type="ORF">PZA18_08430</name>
</gene>
<dbReference type="PANTHER" id="PTHR13833:SF71">
    <property type="entry name" value="NHL DOMAIN-CONTAINING PROTEIN"/>
    <property type="match status" value="1"/>
</dbReference>
<dbReference type="EMBL" id="JARRAF010000007">
    <property type="protein sequence ID" value="MDK2124071.1"/>
    <property type="molecule type" value="Genomic_DNA"/>
</dbReference>
<evidence type="ECO:0000313" key="4">
    <source>
        <dbReference type="EMBL" id="MDK2124071.1"/>
    </source>
</evidence>
<dbReference type="InterPro" id="IPR001258">
    <property type="entry name" value="NHL_repeat"/>
</dbReference>
<proteinExistence type="predicted"/>
<dbReference type="SUPFAM" id="SSF101898">
    <property type="entry name" value="NHL repeat"/>
    <property type="match status" value="2"/>
</dbReference>
<feature type="repeat" description="NHL" evidence="2">
    <location>
        <begin position="96"/>
        <end position="138"/>
    </location>
</feature>
<feature type="repeat" description="NHL" evidence="2">
    <location>
        <begin position="595"/>
        <end position="630"/>
    </location>
</feature>
<protein>
    <submittedName>
        <fullName evidence="4">NHL repeat-containing protein</fullName>
    </submittedName>
</protein>
<dbReference type="SUPFAM" id="SSF63829">
    <property type="entry name" value="Calcium-dependent phosphotriesterase"/>
    <property type="match status" value="1"/>
</dbReference>
<keyword evidence="1" id="KW-0677">Repeat</keyword>
<keyword evidence="5" id="KW-1185">Reference proteome</keyword>
<evidence type="ECO:0000256" key="3">
    <source>
        <dbReference type="SAM" id="SignalP"/>
    </source>
</evidence>
<accession>A0ABT7DVI0</accession>
<evidence type="ECO:0000313" key="5">
    <source>
        <dbReference type="Proteomes" id="UP001172778"/>
    </source>
</evidence>
<comment type="caution">
    <text evidence="4">The sequence shown here is derived from an EMBL/GenBank/DDBJ whole genome shotgun (WGS) entry which is preliminary data.</text>
</comment>
<keyword evidence="3" id="KW-0732">Signal</keyword>